<protein>
    <submittedName>
        <fullName evidence="2">Uncharacterized protein</fullName>
    </submittedName>
</protein>
<evidence type="ECO:0000256" key="1">
    <source>
        <dbReference type="SAM" id="MobiDB-lite"/>
    </source>
</evidence>
<feature type="region of interest" description="Disordered" evidence="1">
    <location>
        <begin position="576"/>
        <end position="606"/>
    </location>
</feature>
<evidence type="ECO:0000313" key="3">
    <source>
        <dbReference type="Proteomes" id="UP000054988"/>
    </source>
</evidence>
<proteinExistence type="predicted"/>
<evidence type="ECO:0000313" key="2">
    <source>
        <dbReference type="EMBL" id="KTB32903.1"/>
    </source>
</evidence>
<dbReference type="EMBL" id="LATX01002199">
    <property type="protein sequence ID" value="KTB32903.1"/>
    <property type="molecule type" value="Genomic_DNA"/>
</dbReference>
<sequence>MSLRLHSSEDPYYPLITSPNKGDELGFGEATSSSKPFAIYNEKEFFAAATAWIGPLQRLGDKAVTLFYAVIAHTALATSGGANIDIERKYLSITILLTDSRSFTFLCCTHDAELMDVFSSKLEIVSATESYQAVLGARVQSGNDGFLRSQLFRDVVRHAQHLSVRLFGIRQTNLHLKWNLPGSQLPRNDEGQLSAHGAQLSITDNEYINLQELWDLKSVYLESCYHAQNNGATAKLRTSFHHDVLNIITSTLFELYLWTRECCFLDDRREDKRLIVQRESIYAVQMRIAAEKHNALLRYEAHKWEVPTDETEPLETQMRKAWDNLQGMLRRLRMCTGSENDDLNLLAKGFWERIGGGVDVESITDLCAQVLPPSILRVLDHGDGDEEIQEELHHSLLLLKSLANAPNPQLSVPYVHVEEASDFTLTGIRTNKRLWFEGRGGHEVEAKGNSIKLYNRARCLVLFRCPSPGALMLMLSVREIDGDSMELSATLKLDRRADTYTTKYTVSRSNNQKAVPVVFDFSDVPAGCGEIQIMRIRGDKRGVTRAEWEIHGLVDVQWRGKELGRGSSGMRAMENVNGGKVEEQAAIEPKDSNNGGAVVEPEQRRD</sequence>
<gene>
    <name evidence="2" type="ORF">WG66_14487</name>
</gene>
<comment type="caution">
    <text evidence="2">The sequence shown here is derived from an EMBL/GenBank/DDBJ whole genome shotgun (WGS) entry which is preliminary data.</text>
</comment>
<dbReference type="eggNOG" id="ENOG502SXWB">
    <property type="taxonomic scope" value="Eukaryota"/>
</dbReference>
<reference evidence="2 3" key="1">
    <citation type="submission" date="2015-12" db="EMBL/GenBank/DDBJ databases">
        <title>Draft genome sequence of Moniliophthora roreri, the causal agent of frosty pod rot of cacao.</title>
        <authorList>
            <person name="Aime M.C."/>
            <person name="Diaz-Valderrama J.R."/>
            <person name="Kijpornyongpan T."/>
            <person name="Phillips-Mora W."/>
        </authorList>
    </citation>
    <scope>NUCLEOTIDE SEQUENCE [LARGE SCALE GENOMIC DNA]</scope>
    <source>
        <strain evidence="2 3">MCA 2952</strain>
    </source>
</reference>
<name>A0A0W0F977_MONRR</name>
<feature type="compositionally biased region" description="Basic and acidic residues" evidence="1">
    <location>
        <begin position="580"/>
        <end position="591"/>
    </location>
</feature>
<dbReference type="Proteomes" id="UP000054988">
    <property type="component" value="Unassembled WGS sequence"/>
</dbReference>
<accession>A0A0W0F977</accession>
<dbReference type="AlphaFoldDB" id="A0A0W0F977"/>
<organism evidence="2 3">
    <name type="scientific">Moniliophthora roreri</name>
    <name type="common">Frosty pod rot fungus</name>
    <name type="synonym">Monilia roreri</name>
    <dbReference type="NCBI Taxonomy" id="221103"/>
    <lineage>
        <taxon>Eukaryota</taxon>
        <taxon>Fungi</taxon>
        <taxon>Dikarya</taxon>
        <taxon>Basidiomycota</taxon>
        <taxon>Agaricomycotina</taxon>
        <taxon>Agaricomycetes</taxon>
        <taxon>Agaricomycetidae</taxon>
        <taxon>Agaricales</taxon>
        <taxon>Marasmiineae</taxon>
        <taxon>Marasmiaceae</taxon>
        <taxon>Moniliophthora</taxon>
    </lineage>
</organism>